<keyword evidence="1" id="KW-1133">Transmembrane helix</keyword>
<evidence type="ECO:0000313" key="2">
    <source>
        <dbReference type="EMBL" id="KRM89056.1"/>
    </source>
</evidence>
<dbReference type="EMBL" id="AYYX01000014">
    <property type="protein sequence ID" value="KRM89056.1"/>
    <property type="molecule type" value="Genomic_DNA"/>
</dbReference>
<feature type="transmembrane region" description="Helical" evidence="1">
    <location>
        <begin position="197"/>
        <end position="215"/>
    </location>
</feature>
<feature type="transmembrane region" description="Helical" evidence="1">
    <location>
        <begin position="48"/>
        <end position="72"/>
    </location>
</feature>
<name>A0A0R2CCN0_9LACO</name>
<evidence type="ECO:0000313" key="3">
    <source>
        <dbReference type="Proteomes" id="UP000051576"/>
    </source>
</evidence>
<protein>
    <recommendedName>
        <fullName evidence="4">ABC transporter permease</fullName>
    </recommendedName>
</protein>
<proteinExistence type="predicted"/>
<comment type="caution">
    <text evidence="2">The sequence shown here is derived from an EMBL/GenBank/DDBJ whole genome shotgun (WGS) entry which is preliminary data.</text>
</comment>
<feature type="transmembrane region" description="Helical" evidence="1">
    <location>
        <begin position="163"/>
        <end position="185"/>
    </location>
</feature>
<dbReference type="AlphaFoldDB" id="A0A0R2CCN0"/>
<dbReference type="Proteomes" id="UP000051576">
    <property type="component" value="Unassembled WGS sequence"/>
</dbReference>
<dbReference type="PATRIC" id="fig|1133569.4.peg.450"/>
<keyword evidence="1" id="KW-0812">Transmembrane</keyword>
<keyword evidence="3" id="KW-1185">Reference proteome</keyword>
<evidence type="ECO:0008006" key="4">
    <source>
        <dbReference type="Google" id="ProtNLM"/>
    </source>
</evidence>
<dbReference type="RefSeq" id="WP_010580595.1">
    <property type="nucleotide sequence ID" value="NZ_AHYZ01000092.1"/>
</dbReference>
<dbReference type="OrthoDB" id="2248033at2"/>
<sequence length="256" mass="28333">MLSTKKACALFFKEALLEYRLFVIIGLGITFLWPLIVLIRFGNGRNNLIGIGGGELWLAVAFILIGIIKVLGMINRVWTNNKFRLLPISSFQLYLCNISMQILAFILTVGVLVAINILAGALIFDTYAKISWSVNPTSLGFSLSAASSGNVILHISAEKMSKIILTLLDFFGSIIIDISFVLLLSESLMSWLTRKHQKIFSTLGFAVLLGLFLTLDIKFADQLTGDAVSFAYDLVVIMLSILGSIYLLKYHVESRN</sequence>
<evidence type="ECO:0000256" key="1">
    <source>
        <dbReference type="SAM" id="Phobius"/>
    </source>
</evidence>
<feature type="transmembrane region" description="Helical" evidence="1">
    <location>
        <begin position="21"/>
        <end position="42"/>
    </location>
</feature>
<organism evidence="2 3">
    <name type="scientific">Liquorilactobacillus vini DSM 20605</name>
    <dbReference type="NCBI Taxonomy" id="1133569"/>
    <lineage>
        <taxon>Bacteria</taxon>
        <taxon>Bacillati</taxon>
        <taxon>Bacillota</taxon>
        <taxon>Bacilli</taxon>
        <taxon>Lactobacillales</taxon>
        <taxon>Lactobacillaceae</taxon>
        <taxon>Liquorilactobacillus</taxon>
    </lineage>
</organism>
<feature type="transmembrane region" description="Helical" evidence="1">
    <location>
        <begin position="227"/>
        <end position="248"/>
    </location>
</feature>
<keyword evidence="1" id="KW-0472">Membrane</keyword>
<gene>
    <name evidence="2" type="ORF">FD21_GL000425</name>
</gene>
<accession>A0A0R2CCN0</accession>
<feature type="transmembrane region" description="Helical" evidence="1">
    <location>
        <begin position="93"/>
        <end position="124"/>
    </location>
</feature>
<reference evidence="2 3" key="1">
    <citation type="journal article" date="2015" name="Genome Announc.">
        <title>Expanding the biotechnology potential of lactobacilli through comparative genomics of 213 strains and associated genera.</title>
        <authorList>
            <person name="Sun Z."/>
            <person name="Harris H.M."/>
            <person name="McCann A."/>
            <person name="Guo C."/>
            <person name="Argimon S."/>
            <person name="Zhang W."/>
            <person name="Yang X."/>
            <person name="Jeffery I.B."/>
            <person name="Cooney J.C."/>
            <person name="Kagawa T.F."/>
            <person name="Liu W."/>
            <person name="Song Y."/>
            <person name="Salvetti E."/>
            <person name="Wrobel A."/>
            <person name="Rasinkangas P."/>
            <person name="Parkhill J."/>
            <person name="Rea M.C."/>
            <person name="O'Sullivan O."/>
            <person name="Ritari J."/>
            <person name="Douillard F.P."/>
            <person name="Paul Ross R."/>
            <person name="Yang R."/>
            <person name="Briner A.E."/>
            <person name="Felis G.E."/>
            <person name="de Vos W.M."/>
            <person name="Barrangou R."/>
            <person name="Klaenhammer T.R."/>
            <person name="Caufield P.W."/>
            <person name="Cui Y."/>
            <person name="Zhang H."/>
            <person name="O'Toole P.W."/>
        </authorList>
    </citation>
    <scope>NUCLEOTIDE SEQUENCE [LARGE SCALE GENOMIC DNA]</scope>
    <source>
        <strain evidence="2 3">DSM 20605</strain>
    </source>
</reference>
<dbReference type="STRING" id="1133569.FD21_GL000425"/>